<dbReference type="InterPro" id="IPR027417">
    <property type="entry name" value="P-loop_NTPase"/>
</dbReference>
<proteinExistence type="predicted"/>
<reference evidence="2" key="1">
    <citation type="submission" date="2019-03" db="EMBL/GenBank/DDBJ databases">
        <title>Flavobacterium sp.</title>
        <authorList>
            <person name="Kim H."/>
        </authorList>
    </citation>
    <scope>NUCLEOTIDE SEQUENCE [LARGE SCALE GENOMIC DNA]</scope>
    <source>
        <strain evidence="2">GS13</strain>
    </source>
</reference>
<evidence type="ECO:0000313" key="2">
    <source>
        <dbReference type="Proteomes" id="UP000291124"/>
    </source>
</evidence>
<dbReference type="SUPFAM" id="SSF52540">
    <property type="entry name" value="P-loop containing nucleoside triphosphate hydrolases"/>
    <property type="match status" value="1"/>
</dbReference>
<dbReference type="RefSeq" id="WP_133275056.1">
    <property type="nucleotide sequence ID" value="NZ_CP037933.1"/>
</dbReference>
<dbReference type="OrthoDB" id="2088152at2"/>
<name>A0A4P6YA50_9FLAO</name>
<dbReference type="Gene3D" id="3.40.50.300">
    <property type="entry name" value="P-loop containing nucleotide triphosphate hydrolases"/>
    <property type="match status" value="1"/>
</dbReference>
<dbReference type="KEGG" id="fnk:E1750_01500"/>
<evidence type="ECO:0008006" key="3">
    <source>
        <dbReference type="Google" id="ProtNLM"/>
    </source>
</evidence>
<dbReference type="EMBL" id="CP037933">
    <property type="protein sequence ID" value="QBN17525.1"/>
    <property type="molecule type" value="Genomic_DNA"/>
</dbReference>
<sequence>MENIFAKLGYSVSSTRNNTTDIVLDMLFIKNPDGSPRWIWNANCDTPLFLKFYNIGSSRAWWFATAIKMVFIFRLQKIVFSKKSVYATKNDHTILDSNTDWALFTGTIGPNNKAILYTNFSFYKIATTPSAVELINREHAILARINGFYDGFISPKSFKISSEIIQLSDVSENGTRSKSSTSSHLNALLAMRSIESKTVKLGQWSLFKNLKNEFNSIDDSRIPSNMLRKINTLIENISENEKVDVTLSQGDFTQWNMYIRNGKIALYDWELASFEKPKGFDYFHFIIQQGVLVHHKSWKTIYKDIIVESEGDFLEQLFNNDLNELKNYLKWYVITNCIHYLKLYSEQPQWHIQVDWLLKVWNEALNEFMLEEKSARELVIMDLFDLLQNQEYAALKFNHGFPEKLSINSDIDLVVDKKTNQLLVSYLKNHALVSKIKENKKSFMNAIQVFLNDGTSLSLDLIWQLKVKNLEILDAKQIIASNIVNKYGVKNASSINTARFIALFYTLNNSAIPSKYLIYELAIQNSQESLDLILQNHFGNTTNKKESVLNFINQNPKNKGISVLKNTINYYKDIMRNSIFNRGFIITFSGVDGAGKSTVIENIALKIEKQLRKPVVVLRHRPSILPILSVWSKGKEKAHQDVIEGLPRQGKNKSSLSSFIRFTYYYFDYLFGQFVVYFKYILRGKVVIYDRYYFDFINDSKRSNIVLPKKLTSFFYTFLLKPEFNFFLFADANIILKRKKELSKATIEKLTVDYHRLFASLQSKSNSSVYQSINNIQLEVTLNKVLKTILLLK</sequence>
<evidence type="ECO:0000313" key="1">
    <source>
        <dbReference type="EMBL" id="QBN17525.1"/>
    </source>
</evidence>
<accession>A0A4P6YA50</accession>
<keyword evidence="2" id="KW-1185">Reference proteome</keyword>
<dbReference type="Proteomes" id="UP000291124">
    <property type="component" value="Chromosome"/>
</dbReference>
<gene>
    <name evidence="1" type="ORF">E1750_01500</name>
</gene>
<dbReference type="AlphaFoldDB" id="A0A4P6YA50"/>
<organism evidence="1 2">
    <name type="scientific">Flavobacterium nackdongense</name>
    <dbReference type="NCBI Taxonomy" id="2547394"/>
    <lineage>
        <taxon>Bacteria</taxon>
        <taxon>Pseudomonadati</taxon>
        <taxon>Bacteroidota</taxon>
        <taxon>Flavobacteriia</taxon>
        <taxon>Flavobacteriales</taxon>
        <taxon>Flavobacteriaceae</taxon>
        <taxon>Flavobacterium</taxon>
    </lineage>
</organism>
<protein>
    <recommendedName>
        <fullName evidence="3">Thymidylate kinase-like domain-containing protein</fullName>
    </recommendedName>
</protein>